<dbReference type="EC" id="2.7.7.108" evidence="5"/>
<evidence type="ECO:0000256" key="2">
    <source>
        <dbReference type="ARBA" id="ARBA00022695"/>
    </source>
</evidence>
<keyword evidence="3" id="KW-0547">Nucleotide-binding</keyword>
<name>A0A7X2TR74_9SPIO</name>
<dbReference type="GO" id="GO:0070733">
    <property type="term" value="F:AMPylase activity"/>
    <property type="evidence" value="ECO:0007669"/>
    <property type="project" value="UniProtKB-EC"/>
</dbReference>
<evidence type="ECO:0000313" key="9">
    <source>
        <dbReference type="EMBL" id="MSU07221.1"/>
    </source>
</evidence>
<dbReference type="PROSITE" id="PS51459">
    <property type="entry name" value="FIDO"/>
    <property type="match status" value="1"/>
</dbReference>
<dbReference type="Proteomes" id="UP000460549">
    <property type="component" value="Unassembled WGS sequence"/>
</dbReference>
<dbReference type="SUPFAM" id="SSF140931">
    <property type="entry name" value="Fic-like"/>
    <property type="match status" value="1"/>
</dbReference>
<evidence type="ECO:0000256" key="4">
    <source>
        <dbReference type="ARBA" id="ARBA00022840"/>
    </source>
</evidence>
<dbReference type="Pfam" id="PF02661">
    <property type="entry name" value="Fic"/>
    <property type="match status" value="1"/>
</dbReference>
<dbReference type="InterPro" id="IPR036597">
    <property type="entry name" value="Fido-like_dom_sf"/>
</dbReference>
<keyword evidence="4" id="KW-0067">ATP-binding</keyword>
<proteinExistence type="predicted"/>
<protein>
    <recommendedName>
        <fullName evidence="5">protein adenylyltransferase</fullName>
        <ecNumber evidence="5">2.7.7.108</ecNumber>
    </recommendedName>
</protein>
<dbReference type="GO" id="GO:0051302">
    <property type="term" value="P:regulation of cell division"/>
    <property type="evidence" value="ECO:0007669"/>
    <property type="project" value="TreeGrafter"/>
</dbReference>
<dbReference type="InterPro" id="IPR003812">
    <property type="entry name" value="Fido"/>
</dbReference>
<sequence>MRNDEVSRCLDYIRFTSELEGFSLSDGDEEILRDILNGDASAEGAIRAYIDNNGLDTNYEAVEDEQSLYEGTKCLVNYFNIKNREVLRAAERYFVNVRTAELFANPLKMHLSFSYLQAIHSNLFGDIYPSAGEIRNTQASKSKEFCHPSQIMKMAEEIFQKLSNDNFLKNQNDRDDFINDLAFYMGESEALHPFREGNGRVIRFFFYELIKQAGHDVDWSEADPDRMLEGSIAAIDGDYQPLVDVFEEILLD</sequence>
<dbReference type="AlphaFoldDB" id="A0A7X2TR74"/>
<keyword evidence="10" id="KW-1185">Reference proteome</keyword>
<keyword evidence="1" id="KW-0808">Transferase</keyword>
<evidence type="ECO:0000256" key="3">
    <source>
        <dbReference type="ARBA" id="ARBA00022741"/>
    </source>
</evidence>
<dbReference type="GO" id="GO:0005524">
    <property type="term" value="F:ATP binding"/>
    <property type="evidence" value="ECO:0007669"/>
    <property type="project" value="UniProtKB-KW"/>
</dbReference>
<comment type="caution">
    <text evidence="9">The sequence shown here is derived from an EMBL/GenBank/DDBJ whole genome shotgun (WGS) entry which is preliminary data.</text>
</comment>
<dbReference type="EMBL" id="VUNN01000031">
    <property type="protein sequence ID" value="MSU07221.1"/>
    <property type="molecule type" value="Genomic_DNA"/>
</dbReference>
<evidence type="ECO:0000256" key="1">
    <source>
        <dbReference type="ARBA" id="ARBA00022679"/>
    </source>
</evidence>
<evidence type="ECO:0000256" key="5">
    <source>
        <dbReference type="ARBA" id="ARBA00034531"/>
    </source>
</evidence>
<dbReference type="PANTHER" id="PTHR39560">
    <property type="entry name" value="PROTEIN ADENYLYLTRANSFERASE FIC-RELATED"/>
    <property type="match status" value="1"/>
</dbReference>
<dbReference type="Gene3D" id="1.10.3290.10">
    <property type="entry name" value="Fido-like domain"/>
    <property type="match status" value="1"/>
</dbReference>
<comment type="catalytic activity">
    <reaction evidence="6">
        <text>L-threonyl-[protein] + ATP = 3-O-(5'-adenylyl)-L-threonyl-[protein] + diphosphate</text>
        <dbReference type="Rhea" id="RHEA:54292"/>
        <dbReference type="Rhea" id="RHEA-COMP:11060"/>
        <dbReference type="Rhea" id="RHEA-COMP:13847"/>
        <dbReference type="ChEBI" id="CHEBI:30013"/>
        <dbReference type="ChEBI" id="CHEBI:30616"/>
        <dbReference type="ChEBI" id="CHEBI:33019"/>
        <dbReference type="ChEBI" id="CHEBI:138113"/>
        <dbReference type="EC" id="2.7.7.108"/>
    </reaction>
</comment>
<reference evidence="9 10" key="1">
    <citation type="submission" date="2019-08" db="EMBL/GenBank/DDBJ databases">
        <title>In-depth cultivation of the pig gut microbiome towards novel bacterial diversity and tailored functional studies.</title>
        <authorList>
            <person name="Wylensek D."/>
            <person name="Hitch T.C.A."/>
            <person name="Clavel T."/>
        </authorList>
    </citation>
    <scope>NUCLEOTIDE SEQUENCE [LARGE SCALE GENOMIC DNA]</scope>
    <source>
        <strain evidence="9 10">NM-380-WT-3C1</strain>
    </source>
</reference>
<dbReference type="PANTHER" id="PTHR39560:SF1">
    <property type="entry name" value="PROTEIN ADENYLYLTRANSFERASE FIC-RELATED"/>
    <property type="match status" value="1"/>
</dbReference>
<evidence type="ECO:0000256" key="6">
    <source>
        <dbReference type="ARBA" id="ARBA00047939"/>
    </source>
</evidence>
<dbReference type="RefSeq" id="WP_154426787.1">
    <property type="nucleotide sequence ID" value="NZ_JAQYGB010000095.1"/>
</dbReference>
<evidence type="ECO:0000256" key="7">
    <source>
        <dbReference type="ARBA" id="ARBA00048696"/>
    </source>
</evidence>
<keyword evidence="2" id="KW-0548">Nucleotidyltransferase</keyword>
<gene>
    <name evidence="9" type="ORF">FYJ80_10665</name>
</gene>
<organism evidence="9 10">
    <name type="scientific">Bullifex porci</name>
    <dbReference type="NCBI Taxonomy" id="2606638"/>
    <lineage>
        <taxon>Bacteria</taxon>
        <taxon>Pseudomonadati</taxon>
        <taxon>Spirochaetota</taxon>
        <taxon>Spirochaetia</taxon>
        <taxon>Spirochaetales</taxon>
        <taxon>Spirochaetaceae</taxon>
        <taxon>Bullifex</taxon>
    </lineage>
</organism>
<evidence type="ECO:0000313" key="10">
    <source>
        <dbReference type="Proteomes" id="UP000460549"/>
    </source>
</evidence>
<evidence type="ECO:0000259" key="8">
    <source>
        <dbReference type="PROSITE" id="PS51459"/>
    </source>
</evidence>
<accession>A0A7X2TR74</accession>
<feature type="domain" description="Fido" evidence="8">
    <location>
        <begin position="111"/>
        <end position="248"/>
    </location>
</feature>
<comment type="catalytic activity">
    <reaction evidence="7">
        <text>L-tyrosyl-[protein] + ATP = O-(5'-adenylyl)-L-tyrosyl-[protein] + diphosphate</text>
        <dbReference type="Rhea" id="RHEA:54288"/>
        <dbReference type="Rhea" id="RHEA-COMP:10136"/>
        <dbReference type="Rhea" id="RHEA-COMP:13846"/>
        <dbReference type="ChEBI" id="CHEBI:30616"/>
        <dbReference type="ChEBI" id="CHEBI:33019"/>
        <dbReference type="ChEBI" id="CHEBI:46858"/>
        <dbReference type="ChEBI" id="CHEBI:83624"/>
        <dbReference type="EC" id="2.7.7.108"/>
    </reaction>
</comment>